<dbReference type="EMBL" id="QLOE01000003">
    <property type="protein sequence ID" value="RAO79378.1"/>
    <property type="molecule type" value="Genomic_DNA"/>
</dbReference>
<comment type="similarity">
    <text evidence="4">Belongs to the purine/pyrimidine phosphoribosyltransferase family. GfcR subfamily.</text>
</comment>
<evidence type="ECO:0000256" key="3">
    <source>
        <dbReference type="ARBA" id="ARBA00023163"/>
    </source>
</evidence>
<dbReference type="RefSeq" id="WP_112093666.1">
    <property type="nucleotide sequence ID" value="NZ_QLOE01000003.1"/>
</dbReference>
<dbReference type="PANTHER" id="PTHR19278">
    <property type="entry name" value="OROTATE PHOSPHORIBOSYLTRANSFERASE"/>
    <property type="match status" value="1"/>
</dbReference>
<dbReference type="GO" id="GO:0006222">
    <property type="term" value="P:UMP biosynthetic process"/>
    <property type="evidence" value="ECO:0007669"/>
    <property type="project" value="TreeGrafter"/>
</dbReference>
<dbReference type="GO" id="GO:0004588">
    <property type="term" value="F:orotate phosphoribosyltransferase activity"/>
    <property type="evidence" value="ECO:0007669"/>
    <property type="project" value="TreeGrafter"/>
</dbReference>
<keyword evidence="2 4" id="KW-0238">DNA-binding</keyword>
<evidence type="ECO:0000256" key="4">
    <source>
        <dbReference type="HAMAP-Rule" id="MF_01214"/>
    </source>
</evidence>
<dbReference type="AlphaFoldDB" id="A0A328P9R8"/>
<dbReference type="CDD" id="cd06223">
    <property type="entry name" value="PRTases_typeI"/>
    <property type="match status" value="1"/>
</dbReference>
<reference evidence="6 7" key="1">
    <citation type="submission" date="2018-06" db="EMBL/GenBank/DDBJ databases">
        <title>Draft genome sequence of hyperthermophilic methanogen Methanothermobacter tenebrarum sp. MCM-B 1447.</title>
        <authorList>
            <person name="Pore S.D."/>
            <person name="Dagar S."/>
            <person name="Dhakephalkar P.K."/>
        </authorList>
    </citation>
    <scope>NUCLEOTIDE SEQUENCE [LARGE SCALE GENOMIC DNA]</scope>
    <source>
        <strain evidence="6 7">MCM B 1447</strain>
    </source>
</reference>
<accession>A0A328P9R8</accession>
<sequence length="201" mass="21837">MTEKLIKKAQELRKRGFTTGEIADELNVSKDTARWLTLQTSVKSIKEAPLDFAINWESLGGSSTRMRHVSAAMADMALEYGEIDVVVGIAISGIPFATLMADEMVLKLKKDISLAVFHPIKHRKGKNAEGAISSNFAKVKNKRVLIVDDVITSGKTIKEAVKVLKGQKATPVVVTVLIDKKGISKVDGVPVTSLIKVKRLG</sequence>
<comment type="caution">
    <text evidence="6">The sequence shown here is derived from an EMBL/GenBank/DDBJ whole genome shotgun (WGS) entry which is preliminary data.</text>
</comment>
<dbReference type="Pfam" id="PF00156">
    <property type="entry name" value="Pribosyltran"/>
    <property type="match status" value="1"/>
</dbReference>
<gene>
    <name evidence="4" type="primary">gfcR</name>
    <name evidence="6" type="ORF">DPC56_03455</name>
</gene>
<keyword evidence="6" id="KW-0328">Glycosyltransferase</keyword>
<dbReference type="SUPFAM" id="SSF53271">
    <property type="entry name" value="PRTase-like"/>
    <property type="match status" value="1"/>
</dbReference>
<dbReference type="InterPro" id="IPR022854">
    <property type="entry name" value="GfcR-like"/>
</dbReference>
<dbReference type="NCBIfam" id="NF002620">
    <property type="entry name" value="PRK02277.1"/>
    <property type="match status" value="1"/>
</dbReference>
<dbReference type="PANTHER" id="PTHR19278:SF41">
    <property type="entry name" value="PYRE-LIKE PROTEIN"/>
    <property type="match status" value="1"/>
</dbReference>
<keyword evidence="6" id="KW-0808">Transferase</keyword>
<evidence type="ECO:0000259" key="5">
    <source>
        <dbReference type="Pfam" id="PF00156"/>
    </source>
</evidence>
<evidence type="ECO:0000313" key="6">
    <source>
        <dbReference type="EMBL" id="RAO79378.1"/>
    </source>
</evidence>
<evidence type="ECO:0000256" key="2">
    <source>
        <dbReference type="ARBA" id="ARBA00023125"/>
    </source>
</evidence>
<dbReference type="GO" id="GO:0003677">
    <property type="term" value="F:DNA binding"/>
    <property type="evidence" value="ECO:0007669"/>
    <property type="project" value="UniProtKB-UniRule"/>
</dbReference>
<dbReference type="OrthoDB" id="68893at2157"/>
<dbReference type="Proteomes" id="UP000249782">
    <property type="component" value="Unassembled WGS sequence"/>
</dbReference>
<dbReference type="GO" id="GO:0019856">
    <property type="term" value="P:pyrimidine nucleobase biosynthetic process"/>
    <property type="evidence" value="ECO:0007669"/>
    <property type="project" value="TreeGrafter"/>
</dbReference>
<comment type="domain">
    <text evidence="4">Contains an N-terminal DNA-binding winged helix-turn-helix domain and a C-terminal regulatory domain (or effector binding domain) resembling phosphoribosyltransferase (PRT) domain.</text>
</comment>
<dbReference type="HAMAP" id="MF_01214">
    <property type="entry name" value="GfcR"/>
    <property type="match status" value="1"/>
</dbReference>
<dbReference type="InterPro" id="IPR029057">
    <property type="entry name" value="PRTase-like"/>
</dbReference>
<evidence type="ECO:0000313" key="7">
    <source>
        <dbReference type="Proteomes" id="UP000249782"/>
    </source>
</evidence>
<name>A0A328P9R8_9EURY</name>
<keyword evidence="7" id="KW-1185">Reference proteome</keyword>
<dbReference type="InterPro" id="IPR000836">
    <property type="entry name" value="PRTase_dom"/>
</dbReference>
<organism evidence="6 7">
    <name type="scientific">Methanothermobacter tenebrarum</name>
    <dbReference type="NCBI Taxonomy" id="680118"/>
    <lineage>
        <taxon>Archaea</taxon>
        <taxon>Methanobacteriati</taxon>
        <taxon>Methanobacteriota</taxon>
        <taxon>Methanomada group</taxon>
        <taxon>Methanobacteria</taxon>
        <taxon>Methanobacteriales</taxon>
        <taxon>Methanobacteriaceae</taxon>
        <taxon>Methanothermobacter</taxon>
    </lineage>
</organism>
<keyword evidence="1 4" id="KW-0805">Transcription regulation</keyword>
<keyword evidence="3 4" id="KW-0804">Transcription</keyword>
<dbReference type="GO" id="GO:0010468">
    <property type="term" value="P:regulation of gene expression"/>
    <property type="evidence" value="ECO:0007669"/>
    <property type="project" value="UniProtKB-UniRule"/>
</dbReference>
<proteinExistence type="inferred from homology"/>
<protein>
    <recommendedName>
        <fullName evidence="4">Transcriptional regulator GfcR</fullName>
    </recommendedName>
</protein>
<feature type="domain" description="Phosphoribosyltransferase" evidence="5">
    <location>
        <begin position="65"/>
        <end position="182"/>
    </location>
</feature>
<evidence type="ECO:0000256" key="1">
    <source>
        <dbReference type="ARBA" id="ARBA00023015"/>
    </source>
</evidence>
<dbReference type="Gene3D" id="3.40.50.2020">
    <property type="match status" value="1"/>
</dbReference>